<dbReference type="OrthoDB" id="9804948at2"/>
<dbReference type="InterPro" id="IPR000182">
    <property type="entry name" value="GNAT_dom"/>
</dbReference>
<dbReference type="InterPro" id="IPR016181">
    <property type="entry name" value="Acyl_CoA_acyltransferase"/>
</dbReference>
<evidence type="ECO:0000313" key="2">
    <source>
        <dbReference type="EMBL" id="PPA69938.1"/>
    </source>
</evidence>
<keyword evidence="3" id="KW-1185">Reference proteome</keyword>
<accession>A0A2S5GAB4</accession>
<dbReference type="Pfam" id="PF13527">
    <property type="entry name" value="Acetyltransf_9"/>
    <property type="match status" value="1"/>
</dbReference>
<dbReference type="RefSeq" id="WP_104058930.1">
    <property type="nucleotide sequence ID" value="NZ_PREZ01000005.1"/>
</dbReference>
<dbReference type="SUPFAM" id="SSF55729">
    <property type="entry name" value="Acyl-CoA N-acyltransferases (Nat)"/>
    <property type="match status" value="1"/>
</dbReference>
<name>A0A2S5GAB4_9BACL</name>
<dbReference type="AlphaFoldDB" id="A0A2S5GAB4"/>
<protein>
    <submittedName>
        <fullName evidence="2">GNAT family N-acetyltransferase</fullName>
    </submittedName>
</protein>
<evidence type="ECO:0000313" key="3">
    <source>
        <dbReference type="Proteomes" id="UP000239047"/>
    </source>
</evidence>
<dbReference type="GO" id="GO:0016747">
    <property type="term" value="F:acyltransferase activity, transferring groups other than amino-acyl groups"/>
    <property type="evidence" value="ECO:0007669"/>
    <property type="project" value="InterPro"/>
</dbReference>
<keyword evidence="2" id="KW-0808">Transferase</keyword>
<dbReference type="Gene3D" id="3.40.630.30">
    <property type="match status" value="1"/>
</dbReference>
<evidence type="ECO:0000259" key="1">
    <source>
        <dbReference type="PROSITE" id="PS51186"/>
    </source>
</evidence>
<reference evidence="2 3" key="1">
    <citation type="submission" date="2018-02" db="EMBL/GenBank/DDBJ databases">
        <title>Jeotgalibacillus proteolyticum sp. nov. a protease producing bacterium isolated from ocean sediments of Laizhou Bay.</title>
        <authorList>
            <person name="Li Y."/>
        </authorList>
    </citation>
    <scope>NUCLEOTIDE SEQUENCE [LARGE SCALE GENOMIC DNA]</scope>
    <source>
        <strain evidence="2 3">22-7</strain>
    </source>
</reference>
<dbReference type="EMBL" id="PREZ01000005">
    <property type="protein sequence ID" value="PPA69938.1"/>
    <property type="molecule type" value="Genomic_DNA"/>
</dbReference>
<proteinExistence type="predicted"/>
<dbReference type="Proteomes" id="UP000239047">
    <property type="component" value="Unassembled WGS sequence"/>
</dbReference>
<comment type="caution">
    <text evidence="2">The sequence shown here is derived from an EMBL/GenBank/DDBJ whole genome shotgun (WGS) entry which is preliminary data.</text>
</comment>
<dbReference type="PROSITE" id="PS51186">
    <property type="entry name" value="GNAT"/>
    <property type="match status" value="1"/>
</dbReference>
<organism evidence="2 3">
    <name type="scientific">Jeotgalibacillus proteolyticus</name>
    <dbReference type="NCBI Taxonomy" id="2082395"/>
    <lineage>
        <taxon>Bacteria</taxon>
        <taxon>Bacillati</taxon>
        <taxon>Bacillota</taxon>
        <taxon>Bacilli</taxon>
        <taxon>Bacillales</taxon>
        <taxon>Caryophanaceae</taxon>
        <taxon>Jeotgalibacillus</taxon>
    </lineage>
</organism>
<feature type="domain" description="N-acetyltransferase" evidence="1">
    <location>
        <begin position="1"/>
        <end position="66"/>
    </location>
</feature>
<dbReference type="CDD" id="cd04301">
    <property type="entry name" value="NAT_SF"/>
    <property type="match status" value="1"/>
</dbReference>
<sequence>MTHPDYRNRGLSAKLMNKVLQEYENRYDLMYLFANQSVLDFYPKFGFERVEEVQFSMDYSWTKPTAGGIRKLDGRDPYHLNFIYRLATERVPVSNRFSTQNAQGILMFYCIYIFPDDLYYLEEEDAVIIYTKEGKQIDLYDVISKNEIDIEAILSRISSKDTSKIVFHYTPDNKNITTKSQVVNGDHVLFVRANGNHKYPFHVKHPVTSQA</sequence>
<gene>
    <name evidence="2" type="ORF">C4B60_13310</name>
</gene>